<reference evidence="1 2" key="1">
    <citation type="submission" date="2014-07" db="EMBL/GenBank/DDBJ databases">
        <title>Complete Genome of Bacillus megaterium Myophage Mater.</title>
        <authorList>
            <person name="Lancaster J.C."/>
            <person name="Hodde M.K."/>
            <person name="Hernandez A.C."/>
            <person name="Everett G.F.K."/>
        </authorList>
    </citation>
    <scope>NUCLEOTIDE SEQUENCE [LARGE SCALE GENOMIC DNA]</scope>
</reference>
<dbReference type="GeneID" id="24606970"/>
<gene>
    <name evidence="1" type="ORF">CPT_Mater71</name>
</gene>
<dbReference type="Proteomes" id="UP000030206">
    <property type="component" value="Segment"/>
</dbReference>
<name>A0A0A0RUI8_9CAUD</name>
<sequence length="146" mass="17027">MEFIDGENIYHAVRVTKEDLEDLKETCEWVRKNRGHKLAYHALQQQIHKQEVFKKNTNVAMYDQVKHSRNLVGVGKLQSAKDIHNRIKSLYDELNELRSSEAILLKAKGAQSTSYLLIHNQVLIAREQLDKALRTTYVKVNVREEN</sequence>
<keyword evidence="2" id="KW-1185">Reference proteome</keyword>
<evidence type="ECO:0000313" key="2">
    <source>
        <dbReference type="Proteomes" id="UP000030206"/>
    </source>
</evidence>
<protein>
    <submittedName>
        <fullName evidence="1">Uncharacterized protein</fullName>
    </submittedName>
</protein>
<organism evidence="1 2">
    <name type="scientific">Bacillus phage Mater</name>
    <dbReference type="NCBI Taxonomy" id="1540090"/>
    <lineage>
        <taxon>Viruses</taxon>
        <taxon>Duplodnaviria</taxon>
        <taxon>Heunggongvirae</taxon>
        <taxon>Uroviricota</taxon>
        <taxon>Caudoviricetes</taxon>
        <taxon>Herelleviridae</taxon>
        <taxon>Bastillevirinae</taxon>
        <taxon>Matervirus</taxon>
        <taxon>Matervirus mater</taxon>
    </lineage>
</organism>
<dbReference type="EMBL" id="KM236245">
    <property type="protein sequence ID" value="AIW03228.1"/>
    <property type="molecule type" value="Genomic_DNA"/>
</dbReference>
<proteinExistence type="predicted"/>
<accession>A0A0A0RUI8</accession>
<dbReference type="KEGG" id="vg:24606970"/>
<evidence type="ECO:0000313" key="1">
    <source>
        <dbReference type="EMBL" id="AIW03228.1"/>
    </source>
</evidence>
<dbReference type="RefSeq" id="YP_009151030.1">
    <property type="nucleotide sequence ID" value="NC_027366.1"/>
</dbReference>